<evidence type="ECO:0000313" key="2">
    <source>
        <dbReference type="Proteomes" id="UP001732700"/>
    </source>
</evidence>
<proteinExistence type="predicted"/>
<organism evidence="1 2">
    <name type="scientific">Avena sativa</name>
    <name type="common">Oat</name>
    <dbReference type="NCBI Taxonomy" id="4498"/>
    <lineage>
        <taxon>Eukaryota</taxon>
        <taxon>Viridiplantae</taxon>
        <taxon>Streptophyta</taxon>
        <taxon>Embryophyta</taxon>
        <taxon>Tracheophyta</taxon>
        <taxon>Spermatophyta</taxon>
        <taxon>Magnoliopsida</taxon>
        <taxon>Liliopsida</taxon>
        <taxon>Poales</taxon>
        <taxon>Poaceae</taxon>
        <taxon>BOP clade</taxon>
        <taxon>Pooideae</taxon>
        <taxon>Poodae</taxon>
        <taxon>Poeae</taxon>
        <taxon>Poeae Chloroplast Group 1 (Aveneae type)</taxon>
        <taxon>Aveninae</taxon>
        <taxon>Avena</taxon>
    </lineage>
</organism>
<evidence type="ECO:0000313" key="1">
    <source>
        <dbReference type="EnsemblPlants" id="AVESA.00010b.r2.2DG0353280.1.CDS.1"/>
    </source>
</evidence>
<dbReference type="Proteomes" id="UP001732700">
    <property type="component" value="Chromosome 2D"/>
</dbReference>
<keyword evidence="2" id="KW-1185">Reference proteome</keyword>
<sequence length="184" mass="19352">MAVPMPPMPPMAMPMPPPPVSNMPPMGPMGPMGPPPPSDMPGMFMPMPEMHAAFFWGHRAQVLFHDWPGYRGDVGMYILCLVVVFVLAALVEALSAASKGISSRRPAAVLAITGIHAVKIGLAYVVMLAVMSFNVGVLLAAVVGHTIGYLLARIGLFRRATGSGEEDAPRNGALAASEAAEPRP</sequence>
<name>A0ACD5V290_AVESA</name>
<dbReference type="EnsemblPlants" id="AVESA.00010b.r2.2DG0353280.1">
    <property type="protein sequence ID" value="AVESA.00010b.r2.2DG0353280.1.CDS.1"/>
    <property type="gene ID" value="AVESA.00010b.r2.2DG0353280"/>
</dbReference>
<accession>A0ACD5V290</accession>
<protein>
    <submittedName>
        <fullName evidence="1">Uncharacterized protein</fullName>
    </submittedName>
</protein>
<reference evidence="1" key="2">
    <citation type="submission" date="2025-09" db="UniProtKB">
        <authorList>
            <consortium name="EnsemblPlants"/>
        </authorList>
    </citation>
    <scope>IDENTIFICATION</scope>
</reference>
<reference evidence="1" key="1">
    <citation type="submission" date="2021-05" db="EMBL/GenBank/DDBJ databases">
        <authorList>
            <person name="Scholz U."/>
            <person name="Mascher M."/>
            <person name="Fiebig A."/>
        </authorList>
    </citation>
    <scope>NUCLEOTIDE SEQUENCE [LARGE SCALE GENOMIC DNA]</scope>
</reference>